<reference evidence="1" key="1">
    <citation type="submission" date="2018-05" db="EMBL/GenBank/DDBJ databases">
        <authorList>
            <person name="Lanie J.A."/>
            <person name="Ng W.-L."/>
            <person name="Kazmierczak K.M."/>
            <person name="Andrzejewski T.M."/>
            <person name="Davidsen T.M."/>
            <person name="Wayne K.J."/>
            <person name="Tettelin H."/>
            <person name="Glass J.I."/>
            <person name="Rusch D."/>
            <person name="Podicherti R."/>
            <person name="Tsui H.-C.T."/>
            <person name="Winkler M.E."/>
        </authorList>
    </citation>
    <scope>NUCLEOTIDE SEQUENCE</scope>
</reference>
<dbReference type="AlphaFoldDB" id="A0A382WL24"/>
<feature type="non-terminal residue" evidence="1">
    <location>
        <position position="276"/>
    </location>
</feature>
<accession>A0A382WL24</accession>
<evidence type="ECO:0000313" key="1">
    <source>
        <dbReference type="EMBL" id="SVD59482.1"/>
    </source>
</evidence>
<feature type="non-terminal residue" evidence="1">
    <location>
        <position position="1"/>
    </location>
</feature>
<name>A0A382WL24_9ZZZZ</name>
<protein>
    <submittedName>
        <fullName evidence="1">Uncharacterized protein</fullName>
    </submittedName>
</protein>
<organism evidence="1">
    <name type="scientific">marine metagenome</name>
    <dbReference type="NCBI Taxonomy" id="408172"/>
    <lineage>
        <taxon>unclassified sequences</taxon>
        <taxon>metagenomes</taxon>
        <taxon>ecological metagenomes</taxon>
    </lineage>
</organism>
<proteinExistence type="predicted"/>
<dbReference type="EMBL" id="UINC01160691">
    <property type="protein sequence ID" value="SVD59482.1"/>
    <property type="molecule type" value="Genomic_DNA"/>
</dbReference>
<gene>
    <name evidence="1" type="ORF">METZ01_LOCUS412336</name>
</gene>
<sequence>LKAIIDEEALKFDLAKIQFQKVKAIEPRFSPAAADIKRVVEGHHSRKGNGVVHVLALVGRGPFRVEVEEPVTRDALAIAHYIWARSRNRAVIPNISRVKIPAVAVYEDNPTEIHVFADASSAGSTSLLTDIETLALDEFEAIREHIVARAFLRRAFKITATQLAIEAGNRGNDRRGEYTDGDALRDLGISAAGLLWSALEGADLRCWSLLPASFQALRVELPEGEHLISLQAGKKGAAAGAPREVKVNVRDGYNTYVVAIFPSLEGGACVLSSDAV</sequence>